<protein>
    <submittedName>
        <fullName evidence="1">Uncharacterized protein</fullName>
    </submittedName>
</protein>
<dbReference type="Proteomes" id="UP000799755">
    <property type="component" value="Unassembled WGS sequence"/>
</dbReference>
<reference evidence="1" key="1">
    <citation type="journal article" date="2020" name="Stud. Mycol.">
        <title>101 Dothideomycetes genomes: a test case for predicting lifestyles and emergence of pathogens.</title>
        <authorList>
            <person name="Haridas S."/>
            <person name="Albert R."/>
            <person name="Binder M."/>
            <person name="Bloem J."/>
            <person name="Labutti K."/>
            <person name="Salamov A."/>
            <person name="Andreopoulos B."/>
            <person name="Baker S."/>
            <person name="Barry K."/>
            <person name="Bills G."/>
            <person name="Bluhm B."/>
            <person name="Cannon C."/>
            <person name="Castanera R."/>
            <person name="Culley D."/>
            <person name="Daum C."/>
            <person name="Ezra D."/>
            <person name="Gonzalez J."/>
            <person name="Henrissat B."/>
            <person name="Kuo A."/>
            <person name="Liang C."/>
            <person name="Lipzen A."/>
            <person name="Lutzoni F."/>
            <person name="Magnuson J."/>
            <person name="Mondo S."/>
            <person name="Nolan M."/>
            <person name="Ohm R."/>
            <person name="Pangilinan J."/>
            <person name="Park H.-J."/>
            <person name="Ramirez L."/>
            <person name="Alfaro M."/>
            <person name="Sun H."/>
            <person name="Tritt A."/>
            <person name="Yoshinaga Y."/>
            <person name="Zwiers L.-H."/>
            <person name="Turgeon B."/>
            <person name="Goodwin S."/>
            <person name="Spatafora J."/>
            <person name="Crous P."/>
            <person name="Grigoriev I."/>
        </authorList>
    </citation>
    <scope>NUCLEOTIDE SEQUENCE</scope>
    <source>
        <strain evidence="1">ATCC 200398</strain>
    </source>
</reference>
<comment type="caution">
    <text evidence="1">The sequence shown here is derived from an EMBL/GenBank/DDBJ whole genome shotgun (WGS) entry which is preliminary data.</text>
</comment>
<feature type="non-terminal residue" evidence="1">
    <location>
        <position position="1"/>
    </location>
</feature>
<sequence>SRSRRKVSALLQLPGEIRNKIYEFALYEPAGIQYRYWTNRTHKKPIFFVDQKTSTEPQEFNQLKYVCGKLHTETAGIEIKFNNLIFLQQATWQNDAM</sequence>
<evidence type="ECO:0000313" key="2">
    <source>
        <dbReference type="Proteomes" id="UP000799755"/>
    </source>
</evidence>
<dbReference type="EMBL" id="MU003492">
    <property type="protein sequence ID" value="KAF2478368.1"/>
    <property type="molecule type" value="Genomic_DNA"/>
</dbReference>
<gene>
    <name evidence="1" type="ORF">BDR25DRAFT_188913</name>
</gene>
<evidence type="ECO:0000313" key="1">
    <source>
        <dbReference type="EMBL" id="KAF2478368.1"/>
    </source>
</evidence>
<keyword evidence="2" id="KW-1185">Reference proteome</keyword>
<name>A0ACB6RGB7_9PLEO</name>
<accession>A0ACB6RGB7</accession>
<organism evidence="1 2">
    <name type="scientific">Lindgomyces ingoldianus</name>
    <dbReference type="NCBI Taxonomy" id="673940"/>
    <lineage>
        <taxon>Eukaryota</taxon>
        <taxon>Fungi</taxon>
        <taxon>Dikarya</taxon>
        <taxon>Ascomycota</taxon>
        <taxon>Pezizomycotina</taxon>
        <taxon>Dothideomycetes</taxon>
        <taxon>Pleosporomycetidae</taxon>
        <taxon>Pleosporales</taxon>
        <taxon>Lindgomycetaceae</taxon>
        <taxon>Lindgomyces</taxon>
    </lineage>
</organism>
<feature type="non-terminal residue" evidence="1">
    <location>
        <position position="97"/>
    </location>
</feature>
<proteinExistence type="predicted"/>